<protein>
    <submittedName>
        <fullName evidence="1">Envelope glycoprotein H</fullName>
    </submittedName>
</protein>
<comment type="caution">
    <text evidence="1">The sequence shown here is derived from an EMBL/GenBank/DDBJ whole genome shotgun (WGS) entry which is preliminary data.</text>
</comment>
<sequence>MLRLFANQGLYELWKASHFAAACVTKRQVARFLPVSSTSHPRLHILLAPSILRSRGGKRLQPKEDIPEDTKTLDLDWNL</sequence>
<organism evidence="1 2">
    <name type="scientific">Dissostichus eleginoides</name>
    <name type="common">Patagonian toothfish</name>
    <name type="synonym">Dissostichus amissus</name>
    <dbReference type="NCBI Taxonomy" id="100907"/>
    <lineage>
        <taxon>Eukaryota</taxon>
        <taxon>Metazoa</taxon>
        <taxon>Chordata</taxon>
        <taxon>Craniata</taxon>
        <taxon>Vertebrata</taxon>
        <taxon>Euteleostomi</taxon>
        <taxon>Actinopterygii</taxon>
        <taxon>Neopterygii</taxon>
        <taxon>Teleostei</taxon>
        <taxon>Neoteleostei</taxon>
        <taxon>Acanthomorphata</taxon>
        <taxon>Eupercaria</taxon>
        <taxon>Perciformes</taxon>
        <taxon>Notothenioidei</taxon>
        <taxon>Nototheniidae</taxon>
        <taxon>Dissostichus</taxon>
    </lineage>
</organism>
<evidence type="ECO:0000313" key="1">
    <source>
        <dbReference type="EMBL" id="KAK1890955.1"/>
    </source>
</evidence>
<name>A0AAD9BW03_DISEL</name>
<evidence type="ECO:0000313" key="2">
    <source>
        <dbReference type="Proteomes" id="UP001228049"/>
    </source>
</evidence>
<keyword evidence="1" id="KW-0261">Viral envelope protein</keyword>
<proteinExistence type="predicted"/>
<dbReference type="AlphaFoldDB" id="A0AAD9BW03"/>
<dbReference type="Proteomes" id="UP001228049">
    <property type="component" value="Unassembled WGS sequence"/>
</dbReference>
<reference evidence="1" key="1">
    <citation type="submission" date="2023-04" db="EMBL/GenBank/DDBJ databases">
        <title>Chromosome-level genome of Chaenocephalus aceratus.</title>
        <authorList>
            <person name="Park H."/>
        </authorList>
    </citation>
    <scope>NUCLEOTIDE SEQUENCE</scope>
    <source>
        <strain evidence="1">DE</strain>
        <tissue evidence="1">Muscle</tissue>
    </source>
</reference>
<keyword evidence="2" id="KW-1185">Reference proteome</keyword>
<keyword evidence="1" id="KW-0946">Virion</keyword>
<accession>A0AAD9BW03</accession>
<gene>
    <name evidence="1" type="ORF">KUDE01_009786</name>
</gene>
<dbReference type="EMBL" id="JASDAP010000015">
    <property type="protein sequence ID" value="KAK1890955.1"/>
    <property type="molecule type" value="Genomic_DNA"/>
</dbReference>